<dbReference type="Pfam" id="PF03400">
    <property type="entry name" value="DDE_Tnp_IS1"/>
    <property type="match status" value="1"/>
</dbReference>
<protein>
    <recommendedName>
        <fullName evidence="3">IS1 family transposase</fullName>
    </recommendedName>
</protein>
<organism evidence="1 2">
    <name type="scientific">Microcystis novacekii Mn_MB_F_20050700_S1D</name>
    <dbReference type="NCBI Taxonomy" id="2486266"/>
    <lineage>
        <taxon>Bacteria</taxon>
        <taxon>Bacillati</taxon>
        <taxon>Cyanobacteriota</taxon>
        <taxon>Cyanophyceae</taxon>
        <taxon>Oscillatoriophycideae</taxon>
        <taxon>Chroococcales</taxon>
        <taxon>Microcystaceae</taxon>
        <taxon>Microcystis</taxon>
    </lineage>
</organism>
<dbReference type="GO" id="GO:0003677">
    <property type="term" value="F:DNA binding"/>
    <property type="evidence" value="ECO:0007669"/>
    <property type="project" value="InterPro"/>
</dbReference>
<dbReference type="GO" id="GO:0006313">
    <property type="term" value="P:DNA transposition"/>
    <property type="evidence" value="ECO:0007669"/>
    <property type="project" value="InterPro"/>
</dbReference>
<sequence length="101" mass="11503">MGVVNQPKNFGTGRPGVDRQCAVTYTDFWESYKTVIPSKRHRPVGQETGQTNPIERLNNTFRQKISRLVRESLSFSKKMENHVGEPFGILSMTTMQSKAKD</sequence>
<dbReference type="GO" id="GO:0004803">
    <property type="term" value="F:transposase activity"/>
    <property type="evidence" value="ECO:0007669"/>
    <property type="project" value="InterPro"/>
</dbReference>
<dbReference type="AlphaFoldDB" id="A0A552J443"/>
<dbReference type="Proteomes" id="UP000319191">
    <property type="component" value="Unassembled WGS sequence"/>
</dbReference>
<evidence type="ECO:0000313" key="1">
    <source>
        <dbReference type="EMBL" id="TRU90321.1"/>
    </source>
</evidence>
<accession>A0A552J443</accession>
<comment type="caution">
    <text evidence="1">The sequence shown here is derived from an EMBL/GenBank/DDBJ whole genome shotgun (WGS) entry which is preliminary data.</text>
</comment>
<evidence type="ECO:0000313" key="2">
    <source>
        <dbReference type="Proteomes" id="UP000319191"/>
    </source>
</evidence>
<gene>
    <name evidence="1" type="ORF">EWV54_07095</name>
</gene>
<dbReference type="InterPro" id="IPR005063">
    <property type="entry name" value="Transposase_27"/>
</dbReference>
<evidence type="ECO:0008006" key="3">
    <source>
        <dbReference type="Google" id="ProtNLM"/>
    </source>
</evidence>
<dbReference type="EMBL" id="SFAV01000088">
    <property type="protein sequence ID" value="TRU90321.1"/>
    <property type="molecule type" value="Genomic_DNA"/>
</dbReference>
<name>A0A552J443_9CHRO</name>
<proteinExistence type="predicted"/>
<reference evidence="1 2" key="1">
    <citation type="submission" date="2019-01" db="EMBL/GenBank/DDBJ databases">
        <title>Coherence of Microcystis species and biogeography revealed through population genomics.</title>
        <authorList>
            <person name="Perez-Carrascal O.M."/>
            <person name="Terrat Y."/>
            <person name="Giani A."/>
            <person name="Fortin N."/>
            <person name="Tromas N."/>
            <person name="Shapiro B.J."/>
        </authorList>
    </citation>
    <scope>NUCLEOTIDE SEQUENCE [LARGE SCALE GENOMIC DNA]</scope>
    <source>
        <strain evidence="1">Mn_MB_F_20050700_S1D</strain>
    </source>
</reference>